<dbReference type="Pfam" id="PF02516">
    <property type="entry name" value="STT3"/>
    <property type="match status" value="1"/>
</dbReference>
<feature type="transmembrane region" description="Helical" evidence="20">
    <location>
        <begin position="364"/>
        <end position="384"/>
    </location>
</feature>
<comment type="cofactor">
    <cofactor evidence="2">
        <name>Mg(2+)</name>
        <dbReference type="ChEBI" id="CHEBI:18420"/>
    </cofactor>
</comment>
<feature type="transmembrane region" description="Helical" evidence="20">
    <location>
        <begin position="91"/>
        <end position="107"/>
    </location>
</feature>
<protein>
    <recommendedName>
        <fullName evidence="19">Dolichyl-diphosphooligosaccharide--protein glycosyltransferase subunit STT3</fullName>
        <ecNumber evidence="6">2.4.99.18</ecNumber>
    </recommendedName>
</protein>
<keyword evidence="12" id="KW-0460">Magnesium</keyword>
<evidence type="ECO:0000256" key="2">
    <source>
        <dbReference type="ARBA" id="ARBA00001946"/>
    </source>
</evidence>
<comment type="pathway">
    <text evidence="4">Protein modification; protein glycosylation.</text>
</comment>
<evidence type="ECO:0000313" key="23">
    <source>
        <dbReference type="EMBL" id="KAJ5120559.1"/>
    </source>
</evidence>
<dbReference type="EC" id="2.4.99.18" evidence="6"/>
<comment type="function">
    <text evidence="18">Catalytic subunit of the oligosaccharyl transferase (OST) complex that catalyzes the initial transfer of a defined glycan (Glc(3)Man(9)GlcNAc(2) in eukaryotes) from the lipid carrier dolichol-pyrophosphate to an asparagine residue within an Asn-X-Ser/Thr consensus motif in nascent polypeptide chains, the first step in protein N-glycosylation. N-glycosylation occurs cotranslationally and the complex associates with the Sec61 complex at the channel-forming translocon complex that mediates protein translocation across the endoplasmic reticulum (ER). All subunits are required for a maximal enzyme activity. This subunit contains the active site and the acceptor peptide and donor lipid-linked oligosaccharide (LLO) binding pockets.</text>
</comment>
<feature type="transmembrane region" description="Helical" evidence="20">
    <location>
        <begin position="303"/>
        <end position="329"/>
    </location>
</feature>
<sequence length="743" mass="83183">MAPSSLNVMLKGSSGRSTRGLLRVIILCTIAAAAVSSRLFSVIRFESIIHEFDPWFNFRATKYLIENGFYSFWDWFDDRTWHPLGRVTGGTLYPGLMVTSGVIYHILRLLTIPVDIRNICVLLAPGFSGLTALAMYLLTSEMSTSPSAGLLAAAFMGITPGYISRSVAGSYDNEAIAIFLLVFTFYLWIKAVKNGSIMWGALTALFYGYMVSAWGGYVFITNLIPLHVFVLLCMGRYSNRVYISYTTWYALGTLGSMQIPFVGFLPIRNSDHMSALGVFGLIQLVAFAEFIRTYLPGKEFQKLLTSMILLTVGLGFGGLVLLSVSGVIAPWSGRFYSLWDTGYAKIHIPIIASVSEHQPTAWPAFFFDLNFLIWLFPAGVFMCFQKLKDEHVFVVIYAVLASYFAGVMVRLMLTLTPIVCVAAALALSSILDSFLVASTPSSSSEAKEKPTAEDKSLRSTRKPVVGIYSFFSKSVVVGSVIVYLLLFVAHCTWVTSNAYSSPSVVLASKLPDGSQYIIDDYREAYYWLRQNTPDNAKIMAWWDYGYQIGGMADRPTLVDNNTWNNTHIATVGKAMSSREEVSYPILRQHDVDYVLVVFGGLLGYSGDDLNKFLWMVRIAEGIWPDEVKERDFFTARGEYRVDEEATPAMKNSLMYKMSYHNFQSLFPPGQAMDRVRGTKVPKESPQLNTLEEAFTSENWIVRLYKVKDLDNLGRDHSSAVAFDKGLKRKRATKHKGPRVLRTE</sequence>
<evidence type="ECO:0000256" key="18">
    <source>
        <dbReference type="ARBA" id="ARBA00059243"/>
    </source>
</evidence>
<evidence type="ECO:0000256" key="13">
    <source>
        <dbReference type="ARBA" id="ARBA00022989"/>
    </source>
</evidence>
<dbReference type="InterPro" id="IPR048307">
    <property type="entry name" value="STT3_N"/>
</dbReference>
<dbReference type="GO" id="GO:0008250">
    <property type="term" value="C:oligosaccharyltransferase complex"/>
    <property type="evidence" value="ECO:0007669"/>
    <property type="project" value="UniProtKB-ARBA"/>
</dbReference>
<evidence type="ECO:0000256" key="15">
    <source>
        <dbReference type="ARBA" id="ARBA00023180"/>
    </source>
</evidence>
<comment type="cofactor">
    <cofactor evidence="1">
        <name>Mn(2+)</name>
        <dbReference type="ChEBI" id="CHEBI:29035"/>
    </cofactor>
</comment>
<dbReference type="Gene3D" id="3.40.50.12610">
    <property type="match status" value="1"/>
</dbReference>
<dbReference type="GO" id="GO:0018279">
    <property type="term" value="P:protein N-linked glycosylation via asparagine"/>
    <property type="evidence" value="ECO:0007669"/>
    <property type="project" value="TreeGrafter"/>
</dbReference>
<evidence type="ECO:0000256" key="10">
    <source>
        <dbReference type="ARBA" id="ARBA00022723"/>
    </source>
</evidence>
<keyword evidence="7" id="KW-0328">Glycosyltransferase</keyword>
<dbReference type="GO" id="GO:0004579">
    <property type="term" value="F:dolichyl-diphosphooligosaccharide-protein glycotransferase activity"/>
    <property type="evidence" value="ECO:0007669"/>
    <property type="project" value="UniProtKB-EC"/>
</dbReference>
<organism evidence="23 24">
    <name type="scientific">Penicillium bovifimosum</name>
    <dbReference type="NCBI Taxonomy" id="126998"/>
    <lineage>
        <taxon>Eukaryota</taxon>
        <taxon>Fungi</taxon>
        <taxon>Dikarya</taxon>
        <taxon>Ascomycota</taxon>
        <taxon>Pezizomycotina</taxon>
        <taxon>Eurotiomycetes</taxon>
        <taxon>Eurotiomycetidae</taxon>
        <taxon>Eurotiales</taxon>
        <taxon>Aspergillaceae</taxon>
        <taxon>Penicillium</taxon>
    </lineage>
</organism>
<feature type="transmembrane region" description="Helical" evidence="20">
    <location>
        <begin position="119"/>
        <end position="138"/>
    </location>
</feature>
<evidence type="ECO:0000256" key="1">
    <source>
        <dbReference type="ARBA" id="ARBA00001936"/>
    </source>
</evidence>
<evidence type="ECO:0000256" key="8">
    <source>
        <dbReference type="ARBA" id="ARBA00022679"/>
    </source>
</evidence>
<evidence type="ECO:0000256" key="7">
    <source>
        <dbReference type="ARBA" id="ARBA00022676"/>
    </source>
</evidence>
<evidence type="ECO:0000313" key="24">
    <source>
        <dbReference type="Proteomes" id="UP001149079"/>
    </source>
</evidence>
<feature type="transmembrane region" description="Helical" evidence="20">
    <location>
        <begin position="415"/>
        <end position="437"/>
    </location>
</feature>
<dbReference type="EMBL" id="JAPQKL010000008">
    <property type="protein sequence ID" value="KAJ5120559.1"/>
    <property type="molecule type" value="Genomic_DNA"/>
</dbReference>
<evidence type="ECO:0000256" key="16">
    <source>
        <dbReference type="ARBA" id="ARBA00023211"/>
    </source>
</evidence>
<feature type="transmembrane region" description="Helical" evidence="20">
    <location>
        <begin position="273"/>
        <end position="291"/>
    </location>
</feature>
<evidence type="ECO:0000256" key="17">
    <source>
        <dbReference type="ARBA" id="ARBA00048829"/>
    </source>
</evidence>
<evidence type="ECO:0000256" key="19">
    <source>
        <dbReference type="ARBA" id="ARBA00067960"/>
    </source>
</evidence>
<feature type="transmembrane region" description="Helical" evidence="20">
    <location>
        <begin position="21"/>
        <end position="43"/>
    </location>
</feature>
<evidence type="ECO:0000256" key="6">
    <source>
        <dbReference type="ARBA" id="ARBA00012605"/>
    </source>
</evidence>
<reference evidence="23" key="2">
    <citation type="journal article" date="2023" name="IMA Fungus">
        <title>Comparative genomic study of the Penicillium genus elucidates a diverse pangenome and 15 lateral gene transfer events.</title>
        <authorList>
            <person name="Petersen C."/>
            <person name="Sorensen T."/>
            <person name="Nielsen M.R."/>
            <person name="Sondergaard T.E."/>
            <person name="Sorensen J.L."/>
            <person name="Fitzpatrick D.A."/>
            <person name="Frisvad J.C."/>
            <person name="Nielsen K.L."/>
        </authorList>
    </citation>
    <scope>NUCLEOTIDE SEQUENCE</scope>
    <source>
        <strain evidence="23">IBT 22155</strain>
    </source>
</reference>
<feature type="transmembrane region" description="Helical" evidence="20">
    <location>
        <begin position="391"/>
        <end position="409"/>
    </location>
</feature>
<evidence type="ECO:0000256" key="4">
    <source>
        <dbReference type="ARBA" id="ARBA00004922"/>
    </source>
</evidence>
<evidence type="ECO:0000256" key="5">
    <source>
        <dbReference type="ARBA" id="ARBA00010810"/>
    </source>
</evidence>
<keyword evidence="24" id="KW-1185">Reference proteome</keyword>
<keyword evidence="9 20" id="KW-0812">Transmembrane</keyword>
<dbReference type="InterPro" id="IPR048999">
    <property type="entry name" value="STT3-PglB_core"/>
</dbReference>
<dbReference type="GO" id="GO:0043687">
    <property type="term" value="P:post-translational protein modification"/>
    <property type="evidence" value="ECO:0007669"/>
    <property type="project" value="TreeGrafter"/>
</dbReference>
<evidence type="ECO:0000256" key="20">
    <source>
        <dbReference type="SAM" id="Phobius"/>
    </source>
</evidence>
<dbReference type="AlphaFoldDB" id="A0A9W9GHU7"/>
<comment type="catalytic activity">
    <reaction evidence="17">
        <text>a di-trans,poly-cis-dolichyl diphosphooligosaccharide + L-asparaginyl-[protein] = N(4)-(oligosaccharide-(1-&gt;4)-N-acetyl-beta-D-glucosaminyl-(1-&gt;4)-N-acetyl-beta-D-glucosaminyl)-L-asparaginyl-[protein] + a di-trans,poly-cis-dolichyl diphosphate + H(+)</text>
        <dbReference type="Rhea" id="RHEA:22980"/>
        <dbReference type="Rhea" id="RHEA-COMP:12804"/>
        <dbReference type="Rhea" id="RHEA-COMP:12805"/>
        <dbReference type="Rhea" id="RHEA-COMP:19506"/>
        <dbReference type="Rhea" id="RHEA-COMP:19509"/>
        <dbReference type="ChEBI" id="CHEBI:15378"/>
        <dbReference type="ChEBI" id="CHEBI:50347"/>
        <dbReference type="ChEBI" id="CHEBI:57497"/>
        <dbReference type="ChEBI" id="CHEBI:57570"/>
        <dbReference type="ChEBI" id="CHEBI:132529"/>
        <dbReference type="EC" id="2.4.99.18"/>
    </reaction>
</comment>
<dbReference type="PANTHER" id="PTHR13872:SF1">
    <property type="entry name" value="DOLICHYL-DIPHOSPHOOLIGOSACCHARIDE--PROTEIN GLYCOSYLTRANSFERASE SUBUNIT STT3B"/>
    <property type="match status" value="1"/>
</dbReference>
<accession>A0A9W9GHU7</accession>
<feature type="domain" description="STT3/PglB/AglB core" evidence="22">
    <location>
        <begin position="538"/>
        <end position="587"/>
    </location>
</feature>
<keyword evidence="14 20" id="KW-0472">Membrane</keyword>
<comment type="caution">
    <text evidence="23">The sequence shown here is derived from an EMBL/GenBank/DDBJ whole genome shotgun (WGS) entry which is preliminary data.</text>
</comment>
<comment type="subcellular location">
    <subcellularLocation>
        <location evidence="3">Endoplasmic reticulum membrane</location>
        <topology evidence="3">Multi-pass membrane protein</topology>
    </subcellularLocation>
</comment>
<keyword evidence="13 20" id="KW-1133">Transmembrane helix</keyword>
<keyword evidence="8" id="KW-0808">Transferase</keyword>
<dbReference type="GO" id="GO:0046872">
    <property type="term" value="F:metal ion binding"/>
    <property type="evidence" value="ECO:0007669"/>
    <property type="project" value="UniProtKB-KW"/>
</dbReference>
<feature type="domain" description="Oligosaccharyl transferase STT3 N-terminal" evidence="21">
    <location>
        <begin position="22"/>
        <end position="422"/>
    </location>
</feature>
<dbReference type="GeneID" id="81409861"/>
<feature type="transmembrane region" description="Helical" evidence="20">
    <location>
        <begin position="211"/>
        <end position="234"/>
    </location>
</feature>
<feature type="transmembrane region" description="Helical" evidence="20">
    <location>
        <begin position="175"/>
        <end position="191"/>
    </location>
</feature>
<evidence type="ECO:0000256" key="11">
    <source>
        <dbReference type="ARBA" id="ARBA00022824"/>
    </source>
</evidence>
<keyword evidence="15" id="KW-0325">Glycoprotein</keyword>
<proteinExistence type="inferred from homology"/>
<evidence type="ECO:0000256" key="3">
    <source>
        <dbReference type="ARBA" id="ARBA00004477"/>
    </source>
</evidence>
<feature type="transmembrane region" description="Helical" evidence="20">
    <location>
        <begin position="465"/>
        <end position="489"/>
    </location>
</feature>
<keyword evidence="10" id="KW-0479">Metal-binding</keyword>
<dbReference type="Proteomes" id="UP001149079">
    <property type="component" value="Unassembled WGS sequence"/>
</dbReference>
<feature type="transmembrane region" description="Helical" evidence="20">
    <location>
        <begin position="246"/>
        <end position="267"/>
    </location>
</feature>
<dbReference type="OrthoDB" id="10261066at2759"/>
<dbReference type="RefSeq" id="XP_056517063.1">
    <property type="nucleotide sequence ID" value="XM_056670690.1"/>
</dbReference>
<reference evidence="23" key="1">
    <citation type="submission" date="2022-11" db="EMBL/GenBank/DDBJ databases">
        <authorList>
            <person name="Petersen C."/>
        </authorList>
    </citation>
    <scope>NUCLEOTIDE SEQUENCE</scope>
    <source>
        <strain evidence="23">IBT 22155</strain>
    </source>
</reference>
<dbReference type="FunFam" id="3.40.50.12610:FF:000001">
    <property type="entry name" value="Dolichyl-diphosphooligosaccharide--protein glycosyltransferase subunit STT3B"/>
    <property type="match status" value="1"/>
</dbReference>
<feature type="transmembrane region" description="Helical" evidence="20">
    <location>
        <begin position="144"/>
        <end position="163"/>
    </location>
</feature>
<evidence type="ECO:0000256" key="12">
    <source>
        <dbReference type="ARBA" id="ARBA00022842"/>
    </source>
</evidence>
<dbReference type="Pfam" id="PF21436">
    <property type="entry name" value="STT3-PglB_core"/>
    <property type="match status" value="1"/>
</dbReference>
<evidence type="ECO:0000259" key="22">
    <source>
        <dbReference type="Pfam" id="PF21436"/>
    </source>
</evidence>
<gene>
    <name evidence="23" type="ORF">N7515_009947</name>
</gene>
<evidence type="ECO:0000259" key="21">
    <source>
        <dbReference type="Pfam" id="PF02516"/>
    </source>
</evidence>
<dbReference type="InterPro" id="IPR003674">
    <property type="entry name" value="Oligo_trans_STT3"/>
</dbReference>
<keyword evidence="11" id="KW-0256">Endoplasmic reticulum</keyword>
<comment type="similarity">
    <text evidence="5">Belongs to the STT3 family.</text>
</comment>
<name>A0A9W9GHU7_9EURO</name>
<keyword evidence="16" id="KW-0464">Manganese</keyword>
<evidence type="ECO:0000256" key="14">
    <source>
        <dbReference type="ARBA" id="ARBA00023136"/>
    </source>
</evidence>
<evidence type="ECO:0000256" key="9">
    <source>
        <dbReference type="ARBA" id="ARBA00022692"/>
    </source>
</evidence>
<dbReference type="PANTHER" id="PTHR13872">
    <property type="entry name" value="DOLICHYL-DIPHOSPHOOLIGOSACCHARIDE--PROTEIN GLYCOSYLTRANSFERASE SUBUNIT"/>
    <property type="match status" value="1"/>
</dbReference>